<dbReference type="GO" id="GO:0019899">
    <property type="term" value="F:enzyme binding"/>
    <property type="evidence" value="ECO:0007669"/>
    <property type="project" value="UniProtKB-ARBA"/>
</dbReference>
<dbReference type="CDD" id="cd00303">
    <property type="entry name" value="retropepsin_like"/>
    <property type="match status" value="1"/>
</dbReference>
<dbReference type="AlphaFoldDB" id="A0A8R1E0A2"/>
<dbReference type="PROSITE" id="PS50158">
    <property type="entry name" value="ZF_CCHC"/>
    <property type="match status" value="1"/>
</dbReference>
<evidence type="ECO:0000259" key="3">
    <source>
        <dbReference type="PROSITE" id="PS50158"/>
    </source>
</evidence>
<feature type="region of interest" description="Disordered" evidence="2">
    <location>
        <begin position="470"/>
        <end position="511"/>
    </location>
</feature>
<dbReference type="GO" id="GO:0008270">
    <property type="term" value="F:zinc ion binding"/>
    <property type="evidence" value="ECO:0007669"/>
    <property type="project" value="UniProtKB-KW"/>
</dbReference>
<dbReference type="GO" id="GO:0005737">
    <property type="term" value="C:cytoplasm"/>
    <property type="evidence" value="ECO:0007669"/>
    <property type="project" value="UniProtKB-ARBA"/>
</dbReference>
<evidence type="ECO:0000256" key="2">
    <source>
        <dbReference type="SAM" id="MobiDB-lite"/>
    </source>
</evidence>
<protein>
    <submittedName>
        <fullName evidence="4">CCHC-type domain-containing protein</fullName>
    </submittedName>
</protein>
<feature type="compositionally biased region" description="Basic and acidic residues" evidence="2">
    <location>
        <begin position="1"/>
        <end position="12"/>
    </location>
</feature>
<dbReference type="Pfam" id="PF00098">
    <property type="entry name" value="zf-CCHC"/>
    <property type="match status" value="1"/>
</dbReference>
<feature type="compositionally biased region" description="Basic and acidic residues" evidence="2">
    <location>
        <begin position="477"/>
        <end position="511"/>
    </location>
</feature>
<feature type="compositionally biased region" description="Basic and acidic residues" evidence="2">
    <location>
        <begin position="1246"/>
        <end position="1269"/>
    </location>
</feature>
<feature type="region of interest" description="Disordered" evidence="2">
    <location>
        <begin position="1242"/>
        <end position="1269"/>
    </location>
</feature>
<sequence length="1269" mass="146156">MEKMQAKESKTEAEEEPMLEEMGGNVPIVDEELLLGLDGEVVLEEDGWSGRSEKTAPSFVEVLDKIKKEEKKNSARKTRSEEDVLRGDSSWAAQMEMEVSIKDRRKLLKGWQKFIVASEKLETEMKEKIGLFTTSRATNMERIQAKESKTEAEEEPMLEEMGGNVPIVDEELVLGLDGEVVLEEDGWSGRSEKTAPSFVEVLDKIKKEEKKNSARKTRSEEDVFRGDSSWAAQMEMEVSIKDRRKLLKGWHKFIVASEKLEKEMKEKIGLFTTCSSRAKNSIIAPVKKFGEELRGRWEEIGGETWIKAVMTVMSVRQIENGIELEKALLEGGTQEKEENEKLKKDIFNFQELHKAEKRELELKVEKLEEELDRARRRLEVAEKAAKSEKKRALEMKSNLERAASESDESDDYDEIRKQIQARSTRAEGPGRRWSRSSAQPQAKDCKRTPETYNAGTSKWDVESVEVKRKVSSWLEENSERRGSEESVKLRKSQKREEERSEAESWRSRESEKMIKSTMISMSKMMRSSAMPEPKAFDGMGNFGEFRRTFMMKYKEVVEEDADLVAIVEEKRRQGDSRTHALAEFDGLRRGVNQRMWEYIPEIEKWSQKAYPNLDKESLSQMRVTKLMMAVKADHNLQNLLVMKRRETAPEEQYETLKDIVLQQENERRHNYNQRFRETQTRNRESLWRENEVGKGQEAWKIDQKRNGEVGESREDNGNGTKCFNCGGIGHVARQCTSKIVYRIEKKEDTVESGMVEQEMVEQCVILGQKRKIVIDSGSVVSAISAGLWEKLKRGCKDWKKTCEVLKKPNFTLMDASKSMMGVKEQVRLEITIKDRKAVIIFQIIENDKEMFLLGTNAFEDVGIELKWKPRKSVSEEQIGRYRENAGEYKYRHSQERKRAHGQARANVKKEQEKAKKWFDEKNKVEKIKFPVVGDRVQELVIETKAKRGKRAVRKEKDVRPVQSVTKMKDRVKNNESFRSIIRDGCRCTAKCTECLDGYEYQSADELAMALAIRGKGISPENQMLAVKSSEAIRERSEGHKEEALRRFSRRCKSMAEAVMIGEVDDDWIAVAGKLREEIEWLLRPKKTVIRNQHIILAAPRTVGRDELVFAVRSHALEKWPEGYDLSKVQEVVILVRLTMDEGHNARVRDCAKRLQQVGKKVSVVPCGYDCVYGDIAKIQEMWSEWKNIGVVLPLKPTGTKMTPLISLAPPEGANRTQLAKFLEMAIGETVLVKKLCESKMGGLQEPGRKPMSELKPEIKYAKRGRFEPN</sequence>
<feature type="region of interest" description="Disordered" evidence="2">
    <location>
        <begin position="1"/>
        <end position="22"/>
    </location>
</feature>
<feature type="region of interest" description="Disordered" evidence="2">
    <location>
        <begin position="890"/>
        <end position="912"/>
    </location>
</feature>
<evidence type="ECO:0000313" key="4">
    <source>
        <dbReference type="EnsemblMetazoa" id="CJA15515.1"/>
    </source>
</evidence>
<dbReference type="InterPro" id="IPR036875">
    <property type="entry name" value="Znf_CCHC_sf"/>
</dbReference>
<dbReference type="SMART" id="SM00343">
    <property type="entry name" value="ZnF_C2HC"/>
    <property type="match status" value="1"/>
</dbReference>
<dbReference type="EnsemblMetazoa" id="CJA15515.1">
    <property type="protein sequence ID" value="CJA15515.1"/>
    <property type="gene ID" value="WBGene00134719"/>
</dbReference>
<dbReference type="InterPro" id="IPR021109">
    <property type="entry name" value="Peptidase_aspartic_dom_sf"/>
</dbReference>
<keyword evidence="1" id="KW-0862">Zinc</keyword>
<evidence type="ECO:0000313" key="5">
    <source>
        <dbReference type="Proteomes" id="UP000005237"/>
    </source>
</evidence>
<keyword evidence="1" id="KW-0863">Zinc-finger</keyword>
<dbReference type="InterPro" id="IPR001878">
    <property type="entry name" value="Znf_CCHC"/>
</dbReference>
<name>A0A8R1E0A2_CAEJA</name>
<dbReference type="SUPFAM" id="SSF57756">
    <property type="entry name" value="Retrovirus zinc finger-like domains"/>
    <property type="match status" value="1"/>
</dbReference>
<feature type="compositionally biased region" description="Basic and acidic residues" evidence="2">
    <location>
        <begin position="383"/>
        <end position="404"/>
    </location>
</feature>
<evidence type="ECO:0000256" key="1">
    <source>
        <dbReference type="PROSITE-ProRule" id="PRU00047"/>
    </source>
</evidence>
<accession>A0A8R1E0A2</accession>
<organism evidence="4 5">
    <name type="scientific">Caenorhabditis japonica</name>
    <dbReference type="NCBI Taxonomy" id="281687"/>
    <lineage>
        <taxon>Eukaryota</taxon>
        <taxon>Metazoa</taxon>
        <taxon>Ecdysozoa</taxon>
        <taxon>Nematoda</taxon>
        <taxon>Chromadorea</taxon>
        <taxon>Rhabditida</taxon>
        <taxon>Rhabditina</taxon>
        <taxon>Rhabditomorpha</taxon>
        <taxon>Rhabditoidea</taxon>
        <taxon>Rhabditidae</taxon>
        <taxon>Peloderinae</taxon>
        <taxon>Caenorhabditis</taxon>
    </lineage>
</organism>
<feature type="domain" description="CCHC-type" evidence="3">
    <location>
        <begin position="721"/>
        <end position="737"/>
    </location>
</feature>
<reference evidence="5" key="1">
    <citation type="submission" date="2010-08" db="EMBL/GenBank/DDBJ databases">
        <authorList>
            <consortium name="Caenorhabditis japonica Sequencing Consortium"/>
            <person name="Wilson R.K."/>
        </authorList>
    </citation>
    <scope>NUCLEOTIDE SEQUENCE [LARGE SCALE GENOMIC DNA]</scope>
    <source>
        <strain evidence="5">DF5081</strain>
    </source>
</reference>
<dbReference type="GO" id="GO:0003676">
    <property type="term" value="F:nucleic acid binding"/>
    <property type="evidence" value="ECO:0007669"/>
    <property type="project" value="InterPro"/>
</dbReference>
<proteinExistence type="predicted"/>
<dbReference type="Gene3D" id="2.40.70.10">
    <property type="entry name" value="Acid Proteases"/>
    <property type="match status" value="1"/>
</dbReference>
<keyword evidence="1" id="KW-0479">Metal-binding</keyword>
<dbReference type="Proteomes" id="UP000005237">
    <property type="component" value="Unassembled WGS sequence"/>
</dbReference>
<keyword evidence="5" id="KW-1185">Reference proteome</keyword>
<feature type="region of interest" description="Disordered" evidence="2">
    <location>
        <begin position="383"/>
        <end position="453"/>
    </location>
</feature>
<reference evidence="4" key="2">
    <citation type="submission" date="2022-06" db="UniProtKB">
        <authorList>
            <consortium name="EnsemblMetazoa"/>
        </authorList>
    </citation>
    <scope>IDENTIFICATION</scope>
    <source>
        <strain evidence="4">DF5081</strain>
    </source>
</reference>